<protein>
    <submittedName>
        <fullName evidence="2">Unannotated protein</fullName>
    </submittedName>
</protein>
<evidence type="ECO:0000313" key="2">
    <source>
        <dbReference type="EMBL" id="CAB4550029.1"/>
    </source>
</evidence>
<reference evidence="2" key="1">
    <citation type="submission" date="2020-05" db="EMBL/GenBank/DDBJ databases">
        <authorList>
            <person name="Chiriac C."/>
            <person name="Salcher M."/>
            <person name="Ghai R."/>
            <person name="Kavagutti S V."/>
        </authorList>
    </citation>
    <scope>NUCLEOTIDE SEQUENCE</scope>
</reference>
<feature type="region of interest" description="Disordered" evidence="1">
    <location>
        <begin position="1"/>
        <end position="30"/>
    </location>
</feature>
<gene>
    <name evidence="2" type="ORF">UFOPK1537_00247</name>
</gene>
<proteinExistence type="predicted"/>
<organism evidence="2">
    <name type="scientific">freshwater metagenome</name>
    <dbReference type="NCBI Taxonomy" id="449393"/>
    <lineage>
        <taxon>unclassified sequences</taxon>
        <taxon>metagenomes</taxon>
        <taxon>ecological metagenomes</taxon>
    </lineage>
</organism>
<accession>A0A6J6CIF7</accession>
<dbReference type="Pfam" id="PF20060">
    <property type="entry name" value="DUF6459"/>
    <property type="match status" value="1"/>
</dbReference>
<dbReference type="InterPro" id="IPR045596">
    <property type="entry name" value="DUF6459"/>
</dbReference>
<evidence type="ECO:0000256" key="1">
    <source>
        <dbReference type="SAM" id="MobiDB-lite"/>
    </source>
</evidence>
<dbReference type="AlphaFoldDB" id="A0A6J6CIF7"/>
<dbReference type="EMBL" id="CAEZSX010000022">
    <property type="protein sequence ID" value="CAB4550029.1"/>
    <property type="molecule type" value="Genomic_DNA"/>
</dbReference>
<feature type="compositionally biased region" description="Basic and acidic residues" evidence="1">
    <location>
        <begin position="15"/>
        <end position="30"/>
    </location>
</feature>
<sequence>MRKPDLQIDSSIHSRGYENQRHLDFGPELPRTEPLRRPQVFIAAIATAVNEVISGVRSVDQLHGVLDEHVYESLKRRAISRAQYRLANNKRPQVQPTDVVRVRFQYPAEGVIESVVVLSTGRRSKAVAIRLEGVHNVWRATNIGFI</sequence>
<name>A0A6J6CIF7_9ZZZZ</name>